<dbReference type="Pfam" id="PF20150">
    <property type="entry name" value="2EXR"/>
    <property type="match status" value="1"/>
</dbReference>
<feature type="region of interest" description="Disordered" evidence="1">
    <location>
        <begin position="1"/>
        <end position="44"/>
    </location>
</feature>
<evidence type="ECO:0000256" key="1">
    <source>
        <dbReference type="SAM" id="MobiDB-lite"/>
    </source>
</evidence>
<keyword evidence="4" id="KW-1185">Reference proteome</keyword>
<reference evidence="3" key="1">
    <citation type="submission" date="2023-06" db="EMBL/GenBank/DDBJ databases">
        <title>Draft genome of Marssonina rosae.</title>
        <authorList>
            <person name="Cheng Q."/>
        </authorList>
    </citation>
    <scope>NUCLEOTIDE SEQUENCE</scope>
    <source>
        <strain evidence="3">R4</strain>
    </source>
</reference>
<dbReference type="AlphaFoldDB" id="A0AAD9SZD1"/>
<dbReference type="InterPro" id="IPR045518">
    <property type="entry name" value="2EXR"/>
</dbReference>
<feature type="compositionally biased region" description="Polar residues" evidence="1">
    <location>
        <begin position="14"/>
        <end position="34"/>
    </location>
</feature>
<evidence type="ECO:0000313" key="4">
    <source>
        <dbReference type="Proteomes" id="UP001285354"/>
    </source>
</evidence>
<proteinExistence type="predicted"/>
<evidence type="ECO:0000259" key="2">
    <source>
        <dbReference type="Pfam" id="PF20150"/>
    </source>
</evidence>
<dbReference type="Proteomes" id="UP001285354">
    <property type="component" value="Unassembled WGS sequence"/>
</dbReference>
<feature type="domain" description="2EXR" evidence="2">
    <location>
        <begin position="79"/>
        <end position="196"/>
    </location>
</feature>
<comment type="caution">
    <text evidence="3">The sequence shown here is derived from an EMBL/GenBank/DDBJ whole genome shotgun (WGS) entry which is preliminary data.</text>
</comment>
<name>A0AAD9SZD1_9HELO</name>
<protein>
    <recommendedName>
        <fullName evidence="2">2EXR domain-containing protein</fullName>
    </recommendedName>
</protein>
<accession>A0AAD9SZD1</accession>
<sequence>MFSPYSRNQDESGDSISISMYSRPGTSHPLSQRTAPPPAIISTGNPSALLAPPAGVPTGANVALAAVAGPVSVPGFDTFHLFSSLPLELRLSITRHAAAAEADDFASPQILEVHVDIAETQDCSHLPAHRCQAGGPDTSFPIISFTTAARTARSALSLLAVTRETRKEMVTYLATLPAGIQALPAGDHAFIYYKPAHTTIYVQNMPFVLERLEEFNLSEEHRSTFNYVKKFASDWEGMMTDAFDILM</sequence>
<gene>
    <name evidence="3" type="ORF">QTJ16_004687</name>
</gene>
<organism evidence="3 4">
    <name type="scientific">Diplocarpon rosae</name>
    <dbReference type="NCBI Taxonomy" id="946125"/>
    <lineage>
        <taxon>Eukaryota</taxon>
        <taxon>Fungi</taxon>
        <taxon>Dikarya</taxon>
        <taxon>Ascomycota</taxon>
        <taxon>Pezizomycotina</taxon>
        <taxon>Leotiomycetes</taxon>
        <taxon>Helotiales</taxon>
        <taxon>Drepanopezizaceae</taxon>
        <taxon>Diplocarpon</taxon>
    </lineage>
</organism>
<dbReference type="EMBL" id="JAUBYV010000006">
    <property type="protein sequence ID" value="KAK2626425.1"/>
    <property type="molecule type" value="Genomic_DNA"/>
</dbReference>
<evidence type="ECO:0000313" key="3">
    <source>
        <dbReference type="EMBL" id="KAK2626425.1"/>
    </source>
</evidence>